<dbReference type="EMBL" id="MHLL01000058">
    <property type="protein sequence ID" value="OGZ07520.1"/>
    <property type="molecule type" value="Genomic_DNA"/>
</dbReference>
<sequence length="69" mass="7411">MDTPKAAFKNLAPKAAFGGQINGVLVVWNERYCLLPKESVVNKNPNDSIAGKRVRVKSCAATVHDGNAE</sequence>
<accession>A0A1G2D3I5</accession>
<dbReference type="Proteomes" id="UP000177996">
    <property type="component" value="Unassembled WGS sequence"/>
</dbReference>
<reference evidence="1 2" key="1">
    <citation type="journal article" date="2016" name="Nat. Commun.">
        <title>Thousands of microbial genomes shed light on interconnected biogeochemical processes in an aquifer system.</title>
        <authorList>
            <person name="Anantharaman K."/>
            <person name="Brown C.T."/>
            <person name="Hug L.A."/>
            <person name="Sharon I."/>
            <person name="Castelle C.J."/>
            <person name="Probst A.J."/>
            <person name="Thomas B.C."/>
            <person name="Singh A."/>
            <person name="Wilkins M.J."/>
            <person name="Karaoz U."/>
            <person name="Brodie E.L."/>
            <person name="Williams K.H."/>
            <person name="Hubbard S.S."/>
            <person name="Banfield J.F."/>
        </authorList>
    </citation>
    <scope>NUCLEOTIDE SEQUENCE [LARGE SCALE GENOMIC DNA]</scope>
</reference>
<organism evidence="1 2">
    <name type="scientific">Candidatus Lloydbacteria bacterium RIFCSPHIGHO2_02_FULL_50_13</name>
    <dbReference type="NCBI Taxonomy" id="1798661"/>
    <lineage>
        <taxon>Bacteria</taxon>
        <taxon>Candidatus Lloydiibacteriota</taxon>
    </lineage>
</organism>
<protein>
    <submittedName>
        <fullName evidence="1">Uncharacterized protein</fullName>
    </submittedName>
</protein>
<dbReference type="AlphaFoldDB" id="A0A1G2D3I5"/>
<comment type="caution">
    <text evidence="1">The sequence shown here is derived from an EMBL/GenBank/DDBJ whole genome shotgun (WGS) entry which is preliminary data.</text>
</comment>
<evidence type="ECO:0000313" key="2">
    <source>
        <dbReference type="Proteomes" id="UP000177996"/>
    </source>
</evidence>
<name>A0A1G2D3I5_9BACT</name>
<gene>
    <name evidence="1" type="ORF">A3D65_06040</name>
</gene>
<evidence type="ECO:0000313" key="1">
    <source>
        <dbReference type="EMBL" id="OGZ07520.1"/>
    </source>
</evidence>
<proteinExistence type="predicted"/>